<feature type="transmembrane region" description="Helical" evidence="1">
    <location>
        <begin position="12"/>
        <end position="33"/>
    </location>
</feature>
<sequence>MQKIQLLFENSPWLVLPCFVIGVLYALLLYLRGKKLGNASWGNTINYILAGLRFFLVSLLCLLIIGPFIKQIRSTIEEPIIVFAVDNSASITAVEDSSTQGQWIKQIEELQQKLQDENYQVETRSLVATEPLGTITFNHNSSDIDGLLKSIESEYEGRNLSSVVLISDGIYNEGISPTYSPYGFNMQTVGVGDTVPKQDLSISNLFYNKVAYQGNKFPLVAEISNTGFQGQSVTVSVNYQGRTIANEQITLNQNRGVTSVEFLLDATDEGMAHYIVAVETKEAEFTTDNNISHAYLEIIEGKESILLVAQSPHPDIKALKLAIEQNKNYELEIAILSVDEWSPAQIANKKFDLVILHQLPGRGLNNNQFNQLIQDASALWYIVGSQTDLPALNRANNLVEIISQNNDTDEVRAVFNPGFTGFKLDNNYQSTIEDFTPLMVPFGKINAKGNMTPLLYQRVGNVNTSQPLLVVGEEDNKKQAVLLAEGIWGWRLQDYAKNENTQAFDELFTKLTQYLSAKEDKRRFKVYPTKNEFEDTEPVVFETEIYNDIYEEVYGQQVALTITSEEGEARNYSYVTNESNTQYHVSNLPEGIYSYQASVELNGEKMNSNGEFTVRSLQIETLNLTANHGLLRQLASESGGDFYSLDQLDDLAASFQAEEAPGKIYTSEAFLPIINLKWLFFVLLFLVATEWGIRKYMGSY</sequence>
<protein>
    <recommendedName>
        <fullName evidence="3">VWA domain-containing protein</fullName>
    </recommendedName>
</protein>
<proteinExistence type="predicted"/>
<keyword evidence="1" id="KW-0472">Membrane</keyword>
<gene>
    <name evidence="2" type="ORF">K4G66_24610</name>
</gene>
<dbReference type="PANTHER" id="PTHR37947">
    <property type="entry name" value="BLL2462 PROTEIN"/>
    <property type="match status" value="1"/>
</dbReference>
<reference evidence="2" key="1">
    <citation type="journal article" date="2023" name="Comput. Struct. Biotechnol. J.">
        <title>Discovery of a novel marine Bacteroidetes with a rich repertoire of carbohydrate-active enzymes.</title>
        <authorList>
            <person name="Chen B."/>
            <person name="Liu G."/>
            <person name="Chen Q."/>
            <person name="Wang H."/>
            <person name="Liu L."/>
            <person name="Tang K."/>
        </authorList>
    </citation>
    <scope>NUCLEOTIDE SEQUENCE</scope>
    <source>
        <strain evidence="2">TK19036</strain>
    </source>
</reference>
<accession>A0AA49JFH9</accession>
<keyword evidence="1" id="KW-0812">Transmembrane</keyword>
<dbReference type="AlphaFoldDB" id="A0AA49JFH9"/>
<dbReference type="PANTHER" id="PTHR37947:SF1">
    <property type="entry name" value="BLL2462 PROTEIN"/>
    <property type="match status" value="1"/>
</dbReference>
<evidence type="ECO:0000256" key="1">
    <source>
        <dbReference type="SAM" id="Phobius"/>
    </source>
</evidence>
<evidence type="ECO:0008006" key="3">
    <source>
        <dbReference type="Google" id="ProtNLM"/>
    </source>
</evidence>
<organism evidence="2">
    <name type="scientific">Roseihalotalea indica</name>
    <dbReference type="NCBI Taxonomy" id="2867963"/>
    <lineage>
        <taxon>Bacteria</taxon>
        <taxon>Pseudomonadati</taxon>
        <taxon>Bacteroidota</taxon>
        <taxon>Cytophagia</taxon>
        <taxon>Cytophagales</taxon>
        <taxon>Catalimonadaceae</taxon>
        <taxon>Roseihalotalea</taxon>
    </lineage>
</organism>
<name>A0AA49JFH9_9BACT</name>
<feature type="transmembrane region" description="Helical" evidence="1">
    <location>
        <begin position="669"/>
        <end position="688"/>
    </location>
</feature>
<evidence type="ECO:0000313" key="2">
    <source>
        <dbReference type="EMBL" id="WKN35559.1"/>
    </source>
</evidence>
<dbReference type="EMBL" id="CP120682">
    <property type="protein sequence ID" value="WKN35559.1"/>
    <property type="molecule type" value="Genomic_DNA"/>
</dbReference>
<keyword evidence="1" id="KW-1133">Transmembrane helix</keyword>
<reference evidence="2" key="2">
    <citation type="journal article" date="2024" name="Antonie Van Leeuwenhoek">
        <title>Roseihalotalea indica gen. nov., sp. nov., a halophilic Bacteroidetes from mesopelagic Southwest Indian Ocean with higher carbohydrate metabolic potential.</title>
        <authorList>
            <person name="Chen B."/>
            <person name="Zhang M."/>
            <person name="Lin D."/>
            <person name="Ye J."/>
            <person name="Tang K."/>
        </authorList>
    </citation>
    <scope>NUCLEOTIDE SEQUENCE</scope>
    <source>
        <strain evidence="2">TK19036</strain>
    </source>
</reference>
<feature type="transmembrane region" description="Helical" evidence="1">
    <location>
        <begin position="45"/>
        <end position="69"/>
    </location>
</feature>